<keyword evidence="1" id="KW-0175">Coiled coil</keyword>
<sequence length="302" mass="34375">MRDYKPPTQLLLPLQQLSSTTPPPLLPSQSSLSLLTLQPSQVQEENSKENNNCDESSCCLNCKGYEQKLNKSKQQLEILQRNLTDHEQKLNKSHRKKPNKYGKFQSIPFRKQPTFIESLKDSSLYQVYLGNVRSYICLVTLKVCLEKDFGRVEQVEKPRPRENFAFAFFAERNAYYKAIDTGTVLVQGIYISIDRFEFFQSSSYSSSFIIMSHFISPSEDAPIAGYGKDPPPPETILSELQYPSHTVDKVIISSKDGTTVISETAHKVKTDQDTPEVNTMTESRFRHVNAGEDLGTKKFIIN</sequence>
<gene>
    <name evidence="2" type="ORF">DEBURN_LOCUS370</name>
</gene>
<reference evidence="2" key="1">
    <citation type="submission" date="2021-06" db="EMBL/GenBank/DDBJ databases">
        <authorList>
            <person name="Kallberg Y."/>
            <person name="Tangrot J."/>
            <person name="Rosling A."/>
        </authorList>
    </citation>
    <scope>NUCLEOTIDE SEQUENCE</scope>
    <source>
        <strain evidence="2">AZ414A</strain>
    </source>
</reference>
<evidence type="ECO:0000313" key="2">
    <source>
        <dbReference type="EMBL" id="CAG8433166.1"/>
    </source>
</evidence>
<keyword evidence="3" id="KW-1185">Reference proteome</keyword>
<dbReference type="AlphaFoldDB" id="A0A9N8YM10"/>
<proteinExistence type="predicted"/>
<dbReference type="Proteomes" id="UP000789706">
    <property type="component" value="Unassembled WGS sequence"/>
</dbReference>
<evidence type="ECO:0000313" key="3">
    <source>
        <dbReference type="Proteomes" id="UP000789706"/>
    </source>
</evidence>
<accession>A0A9N8YM10</accession>
<evidence type="ECO:0000256" key="1">
    <source>
        <dbReference type="SAM" id="Coils"/>
    </source>
</evidence>
<feature type="coiled-coil region" evidence="1">
    <location>
        <begin position="62"/>
        <end position="96"/>
    </location>
</feature>
<name>A0A9N8YM10_9GLOM</name>
<dbReference type="OrthoDB" id="2349888at2759"/>
<organism evidence="2 3">
    <name type="scientific">Diversispora eburnea</name>
    <dbReference type="NCBI Taxonomy" id="1213867"/>
    <lineage>
        <taxon>Eukaryota</taxon>
        <taxon>Fungi</taxon>
        <taxon>Fungi incertae sedis</taxon>
        <taxon>Mucoromycota</taxon>
        <taxon>Glomeromycotina</taxon>
        <taxon>Glomeromycetes</taxon>
        <taxon>Diversisporales</taxon>
        <taxon>Diversisporaceae</taxon>
        <taxon>Diversispora</taxon>
    </lineage>
</organism>
<dbReference type="EMBL" id="CAJVPK010000012">
    <property type="protein sequence ID" value="CAG8433166.1"/>
    <property type="molecule type" value="Genomic_DNA"/>
</dbReference>
<protein>
    <submittedName>
        <fullName evidence="2">9567_t:CDS:1</fullName>
    </submittedName>
</protein>
<comment type="caution">
    <text evidence="2">The sequence shown here is derived from an EMBL/GenBank/DDBJ whole genome shotgun (WGS) entry which is preliminary data.</text>
</comment>